<dbReference type="SUPFAM" id="SSF48452">
    <property type="entry name" value="TPR-like"/>
    <property type="match status" value="1"/>
</dbReference>
<evidence type="ECO:0000313" key="1">
    <source>
        <dbReference type="EMBL" id="CAI9774381.1"/>
    </source>
</evidence>
<organism evidence="1 2">
    <name type="scientific">Fraxinus pennsylvanica</name>
    <dbReference type="NCBI Taxonomy" id="56036"/>
    <lineage>
        <taxon>Eukaryota</taxon>
        <taxon>Viridiplantae</taxon>
        <taxon>Streptophyta</taxon>
        <taxon>Embryophyta</taxon>
        <taxon>Tracheophyta</taxon>
        <taxon>Spermatophyta</taxon>
        <taxon>Magnoliopsida</taxon>
        <taxon>eudicotyledons</taxon>
        <taxon>Gunneridae</taxon>
        <taxon>Pentapetalae</taxon>
        <taxon>asterids</taxon>
        <taxon>lamiids</taxon>
        <taxon>Lamiales</taxon>
        <taxon>Oleaceae</taxon>
        <taxon>Oleeae</taxon>
        <taxon>Fraxinus</taxon>
    </lineage>
</organism>
<accession>A0AAD1ZUA4</accession>
<dbReference type="InterPro" id="IPR011990">
    <property type="entry name" value="TPR-like_helical_dom_sf"/>
</dbReference>
<name>A0AAD1ZUA4_9LAMI</name>
<gene>
    <name evidence="1" type="ORF">FPE_LOCUS21811</name>
</gene>
<reference evidence="1" key="1">
    <citation type="submission" date="2023-05" db="EMBL/GenBank/DDBJ databases">
        <authorList>
            <person name="Huff M."/>
        </authorList>
    </citation>
    <scope>NUCLEOTIDE SEQUENCE</scope>
</reference>
<dbReference type="EMBL" id="OU503048">
    <property type="protein sequence ID" value="CAI9774381.1"/>
    <property type="molecule type" value="Genomic_DNA"/>
</dbReference>
<evidence type="ECO:0000313" key="2">
    <source>
        <dbReference type="Proteomes" id="UP000834106"/>
    </source>
</evidence>
<dbReference type="Pfam" id="PF13424">
    <property type="entry name" value="TPR_12"/>
    <property type="match status" value="1"/>
</dbReference>
<protein>
    <submittedName>
        <fullName evidence="1">Uncharacterized protein</fullName>
    </submittedName>
</protein>
<proteinExistence type="predicted"/>
<dbReference type="AlphaFoldDB" id="A0AAD1ZUA4"/>
<dbReference type="PANTHER" id="PTHR47459:SF1">
    <property type="entry name" value="KINESIN LIGHT CHAIN-RELATED"/>
    <property type="match status" value="1"/>
</dbReference>
<sequence>MGRREEAIGNLRKSLEIKEMTLEEDSRELWKANRDVAEAYVAVLNFKEALPFCLNAIEIRKTQLGHNSVEVSHDRRLLGVIYTGLEEHEKALEQNQLSRRVLKSWGRSSDLLHADIDSASMQIALGRYDEAINTLKGVVQQTDKESEDRAMVFTSMAKALCNQEKFADSKRCLELPVEFSTRKKALHLSMLLRHLWKFLCSMRL</sequence>
<keyword evidence="2" id="KW-1185">Reference proteome</keyword>
<dbReference type="Gene3D" id="1.25.40.10">
    <property type="entry name" value="Tetratricopeptide repeat domain"/>
    <property type="match status" value="1"/>
</dbReference>
<dbReference type="PANTHER" id="PTHR47459">
    <property type="entry name" value="KINESIN LIGHT CHAIN-RELATED"/>
    <property type="match status" value="1"/>
</dbReference>
<dbReference type="Proteomes" id="UP000834106">
    <property type="component" value="Chromosome 13"/>
</dbReference>